<name>A0A813KCM9_POLGL</name>
<proteinExistence type="predicted"/>
<comment type="caution">
    <text evidence="1">The sequence shown here is derived from an EMBL/GenBank/DDBJ whole genome shotgun (WGS) entry which is preliminary data.</text>
</comment>
<organism evidence="1 2">
    <name type="scientific">Polarella glacialis</name>
    <name type="common">Dinoflagellate</name>
    <dbReference type="NCBI Taxonomy" id="89957"/>
    <lineage>
        <taxon>Eukaryota</taxon>
        <taxon>Sar</taxon>
        <taxon>Alveolata</taxon>
        <taxon>Dinophyceae</taxon>
        <taxon>Suessiales</taxon>
        <taxon>Suessiaceae</taxon>
        <taxon>Polarella</taxon>
    </lineage>
</organism>
<feature type="non-terminal residue" evidence="1">
    <location>
        <position position="1"/>
    </location>
</feature>
<gene>
    <name evidence="1" type="ORF">PGLA2088_LOCUS29430</name>
</gene>
<dbReference type="Proteomes" id="UP000626109">
    <property type="component" value="Unassembled WGS sequence"/>
</dbReference>
<protein>
    <submittedName>
        <fullName evidence="1">Uncharacterized protein</fullName>
    </submittedName>
</protein>
<evidence type="ECO:0000313" key="1">
    <source>
        <dbReference type="EMBL" id="CAE8695597.1"/>
    </source>
</evidence>
<accession>A0A813KCM9</accession>
<sequence>ADNRPSFSDACSQLLHLDNETGKIPDKELLEALVNSLKVITEEKLEIRTDLEGHLRLPSDSSKAPPGASLAGARVEEALKGAEKYELPEFVKSSPALAIEQLGQRSVFAGMALLTLGIAGYSKHMLKQKAPDGGCLPKAVA</sequence>
<reference evidence="1" key="1">
    <citation type="submission" date="2021-02" db="EMBL/GenBank/DDBJ databases">
        <authorList>
            <person name="Dougan E. K."/>
            <person name="Rhodes N."/>
            <person name="Thang M."/>
            <person name="Chan C."/>
        </authorList>
    </citation>
    <scope>NUCLEOTIDE SEQUENCE</scope>
</reference>
<evidence type="ECO:0000313" key="2">
    <source>
        <dbReference type="Proteomes" id="UP000626109"/>
    </source>
</evidence>
<dbReference type="EMBL" id="CAJNNW010028316">
    <property type="protein sequence ID" value="CAE8695597.1"/>
    <property type="molecule type" value="Genomic_DNA"/>
</dbReference>
<dbReference type="AlphaFoldDB" id="A0A813KCM9"/>